<evidence type="ECO:0000256" key="1">
    <source>
        <dbReference type="SAM" id="MobiDB-lite"/>
    </source>
</evidence>
<dbReference type="Proteomes" id="UP001059745">
    <property type="component" value="Chromosome 2"/>
</dbReference>
<feature type="region of interest" description="Disordered" evidence="1">
    <location>
        <begin position="237"/>
        <end position="289"/>
    </location>
</feature>
<dbReference type="AlphaFoldDB" id="A0AB38U0M0"/>
<evidence type="ECO:0000313" key="3">
    <source>
        <dbReference type="Proteomes" id="UP001059745"/>
    </source>
</evidence>
<proteinExistence type="predicted"/>
<evidence type="ECO:0000313" key="2">
    <source>
        <dbReference type="EMBL" id="UWX73477.1"/>
    </source>
</evidence>
<dbReference type="InterPro" id="IPR021783">
    <property type="entry name" value="DUF3348"/>
</dbReference>
<name>A0AB38U0M0_BURGA</name>
<feature type="compositionally biased region" description="Low complexity" evidence="1">
    <location>
        <begin position="272"/>
        <end position="286"/>
    </location>
</feature>
<organism evidence="2 3">
    <name type="scientific">Burkholderia gladioli</name>
    <name type="common">Pseudomonas marginata</name>
    <name type="synonym">Phytomonas marginata</name>
    <dbReference type="NCBI Taxonomy" id="28095"/>
    <lineage>
        <taxon>Bacteria</taxon>
        <taxon>Pseudomonadati</taxon>
        <taxon>Pseudomonadota</taxon>
        <taxon>Betaproteobacteria</taxon>
        <taxon>Burkholderiales</taxon>
        <taxon>Burkholderiaceae</taxon>
        <taxon>Burkholderia</taxon>
    </lineage>
</organism>
<accession>A0AB38U0M0</accession>
<dbReference type="EMBL" id="CP104215">
    <property type="protein sequence ID" value="UWX73477.1"/>
    <property type="molecule type" value="Genomic_DNA"/>
</dbReference>
<dbReference type="Pfam" id="PF11828">
    <property type="entry name" value="DUF3348"/>
    <property type="match status" value="2"/>
</dbReference>
<protein>
    <submittedName>
        <fullName evidence="2">DUF3348 domain-containing protein</fullName>
    </submittedName>
</protein>
<reference evidence="2" key="1">
    <citation type="submission" date="2022-09" db="EMBL/GenBank/DDBJ databases">
        <title>Genomic of Burkholderia gladioli.</title>
        <authorList>
            <person name="Wu H."/>
        </authorList>
    </citation>
    <scope>NUCLEOTIDE SEQUENCE</scope>
    <source>
        <strain evidence="2">ZN-S4</strain>
    </source>
</reference>
<sequence>MRARARPRAIRPPLAKKATRPAPLCKLLPFFHVRSMSSLPQRSSLHAPALVRILTRLGGTDVQRTAQPLADRLSQWVAWTDAIALSSVLAAPAPVVAGLRGNGEDEAARGLSLRSSLSKAIANDALLAPARQLRRGGAFAPAQLARPPEPAETDADFALYRQCCLSLQQKMESEIGDLRARLRPRLAAQSPALAKLAALDATMERALAARERSLFGAVPGLLGAYFERLRADAKAARAEAEATDGDGNSEAAQAGGDGNHRGNDGGSGSGPANGHASGPAAAPAAAPLTRAAEVAPPLRARLAQASAPDSWLDTFRKDMQSVLLAELDLRFQPVGGLLAALRAR</sequence>
<gene>
    <name evidence="2" type="ORF">NYZ96_34355</name>
</gene>